<dbReference type="EMBL" id="GL888426">
    <property type="protein sequence ID" value="EGI61044.1"/>
    <property type="molecule type" value="Genomic_DNA"/>
</dbReference>
<evidence type="ECO:0000313" key="3">
    <source>
        <dbReference type="Proteomes" id="UP000007755"/>
    </source>
</evidence>
<keyword evidence="1" id="KW-0175">Coiled coil</keyword>
<organism evidence="3">
    <name type="scientific">Acromyrmex echinatior</name>
    <name type="common">Panamanian leafcutter ant</name>
    <name type="synonym">Acromyrmex octospinosus echinatior</name>
    <dbReference type="NCBI Taxonomy" id="103372"/>
    <lineage>
        <taxon>Eukaryota</taxon>
        <taxon>Metazoa</taxon>
        <taxon>Ecdysozoa</taxon>
        <taxon>Arthropoda</taxon>
        <taxon>Hexapoda</taxon>
        <taxon>Insecta</taxon>
        <taxon>Pterygota</taxon>
        <taxon>Neoptera</taxon>
        <taxon>Endopterygota</taxon>
        <taxon>Hymenoptera</taxon>
        <taxon>Apocrita</taxon>
        <taxon>Aculeata</taxon>
        <taxon>Formicoidea</taxon>
        <taxon>Formicidae</taxon>
        <taxon>Myrmicinae</taxon>
        <taxon>Acromyrmex</taxon>
    </lineage>
</organism>
<protein>
    <recommendedName>
        <fullName evidence="4">ATR-interacting protein mus304</fullName>
    </recommendedName>
</protein>
<dbReference type="PANTHER" id="PTHR28594">
    <property type="entry name" value="ATR-INTERACTING PROTEIN"/>
    <property type="match status" value="1"/>
</dbReference>
<dbReference type="InterPro" id="IPR033349">
    <property type="entry name" value="ATRIP"/>
</dbReference>
<dbReference type="eggNOG" id="ENOG502SDTQ">
    <property type="taxonomic scope" value="Eukaryota"/>
</dbReference>
<keyword evidence="3" id="KW-1185">Reference proteome</keyword>
<accession>F4WXP4</accession>
<sequence length="678" mass="80236">MDDYRMPAKRAKFDIPNKNLKYHRIQEEISTNKNAQNDDLWGDDFDEEEIEEMDLIASQACVQETNLLNNLRLHDLNSVKSDFPERTTAYNETSCSKLPQAIEKSNSDLLTKNVQSTSQNHQNITEMNYSQFRNKLIDKKDHNSTFQKSNKIIVHDGKELEKLKTENKKLLNDFITKDGETAFLRQQLQQTQLRVENEKLEKMRLIEEQANRHRSEINKIYKEKEQLKTRLELQNLEIGNLQERYKLLESGNIKLREPQMSYTNSSTDKCKYVIPINRITNRNLKMKEVCVQANIYKKNDYQLKTFNIYFPLARISELMFGVSLPEKSIVNIKVIEKTGRRNLPILQEEETFRIFENPELVKPVVTTVDGKRLTTEFVLLEIAAIERKINTEIESERCIPIINKRRSHQFTGLINAIIKLLCNVQQKVGYCDKGPLSLCYVSLANFIMVFSKCDIFVSKLCTSSQLMTIKRWKGVLHFTPDACVLQILMAQMEYFYSDFLTTINMTHALISSIWHVLQKNNLLRSESSESCNCYTKLLRFIINMLKKCSENKLDVIDDIEWQDLFKKKKTFYHLKRINYKHHVYQVKYNKQNIKEHLTEIYSEKLDRNFWFDMKKVQYKVLRQGIRFLCHLAICDPDFVIRSSDIEDSFHLFIRNITFFEDLVLHENERKYYNAFHNV</sequence>
<dbReference type="OrthoDB" id="7668655at2759"/>
<evidence type="ECO:0000313" key="2">
    <source>
        <dbReference type="EMBL" id="EGI61044.1"/>
    </source>
</evidence>
<feature type="non-terminal residue" evidence="2">
    <location>
        <position position="678"/>
    </location>
</feature>
<name>F4WXP4_ACREC</name>
<feature type="coiled-coil region" evidence="1">
    <location>
        <begin position="181"/>
        <end position="244"/>
    </location>
</feature>
<dbReference type="PANTHER" id="PTHR28594:SF1">
    <property type="entry name" value="ATR-INTERACTING PROTEIN"/>
    <property type="match status" value="1"/>
</dbReference>
<reference evidence="2" key="1">
    <citation type="submission" date="2011-02" db="EMBL/GenBank/DDBJ databases">
        <title>The genome of the leaf-cutting ant Acromyrmex echinatior suggests key adaptations to social evolution and fungus farming.</title>
        <authorList>
            <person name="Nygaard S."/>
            <person name="Zhang G."/>
        </authorList>
    </citation>
    <scope>NUCLEOTIDE SEQUENCE</scope>
</reference>
<dbReference type="GO" id="GO:0000077">
    <property type="term" value="P:DNA damage checkpoint signaling"/>
    <property type="evidence" value="ECO:0007669"/>
    <property type="project" value="InterPro"/>
</dbReference>
<dbReference type="GO" id="GO:0006281">
    <property type="term" value="P:DNA repair"/>
    <property type="evidence" value="ECO:0007669"/>
    <property type="project" value="TreeGrafter"/>
</dbReference>
<evidence type="ECO:0000256" key="1">
    <source>
        <dbReference type="SAM" id="Coils"/>
    </source>
</evidence>
<dbReference type="InParanoid" id="F4WXP4"/>
<proteinExistence type="predicted"/>
<evidence type="ECO:0008006" key="4">
    <source>
        <dbReference type="Google" id="ProtNLM"/>
    </source>
</evidence>
<dbReference type="AlphaFoldDB" id="F4WXP4"/>
<dbReference type="Proteomes" id="UP000007755">
    <property type="component" value="Unassembled WGS sequence"/>
</dbReference>
<dbReference type="STRING" id="103372.F4WXP4"/>
<gene>
    <name evidence="2" type="ORF">G5I_10734</name>
</gene>